<name>A0A9P6IXH9_MORAP</name>
<dbReference type="InterPro" id="IPR032675">
    <property type="entry name" value="LRR_dom_sf"/>
</dbReference>
<protein>
    <recommendedName>
        <fullName evidence="4">F-box domain-containing protein</fullName>
    </recommendedName>
</protein>
<comment type="caution">
    <text evidence="2">The sequence shown here is derived from an EMBL/GenBank/DDBJ whole genome shotgun (WGS) entry which is preliminary data.</text>
</comment>
<dbReference type="GO" id="GO:0031146">
    <property type="term" value="P:SCF-dependent proteasomal ubiquitin-dependent protein catabolic process"/>
    <property type="evidence" value="ECO:0007669"/>
    <property type="project" value="TreeGrafter"/>
</dbReference>
<accession>A0A9P6IXH9</accession>
<dbReference type="PANTHER" id="PTHR13318">
    <property type="entry name" value="PARTNER OF PAIRED, ISOFORM B-RELATED"/>
    <property type="match status" value="1"/>
</dbReference>
<dbReference type="AlphaFoldDB" id="A0A9P6IXH9"/>
<sequence>PVSVMPPTTIHSILQMAELAECLSHYLTTRDVACAMATCKLWATQLQPFLWIDFCPGPTMPGKRTLNQNLHHIRAIEVILNAKHASRSIESQSFGDLLRALAQGLPTSPTTHSDAVAVDHAFWQSAQPKIDLCTNLRRIKLVLGPSDTTLDKSSWPPLRTLLRYNINLTHLSMDMEGNYDFQLAPLVQLLPALSRLHHLTLRAPPQKGSWFLSLLRACLPLPRLQELYCYFTIDCGARYSEGNPPDEPLMTLEAALATILQEAIVARNSRTGHIDTKIKAIRFPDLKEGDGVSIVLPILSSELVAIETLEIPNLYNDRGEDFYLRIVREHCPGLKHLIIPHYGYFSYSSMALFTIKGAAGLKTVRSDGFSDAYGWSSREIVRTLATYHSSTLEELELLNCKMLSSADQQAVLASCRQLKRFWVVPHGISQGERGLKFQHILEGEWGCLGLKALSVSMNRAIDVKSTVMAIQQESPPSNGRKASEEGEQEGSASHELGQAVDQEQERRACAWAAKRVYAQIGRLVALETLALETDQVWYGKEEDVLVTEWDLTLSRGWLAEVAGLKNLRHLQMRTDYWSRMGQAEVEFMDAEWPLLGDISFDMEKQRLLELVEQPHWKWLRQKRPDLRLSALQLNLPERGTLEQNLHHIRTLDFARPFEVNLPEFLRTLFHGLPMPSATRTSETVADRECKQAEEGTVVLCRNLRRLNAVVYLPMDPHDNCWTLFEPLIRHNNNLTHLHVEFNVDTPPPVKQAFTALHCLHHLTVKGYVFEESWFLSLLQACLLLPRLSEVYCQFAIEAGDYTFEGDSDDEAEVDEVANPQGELKTILEKAIMARTSTNSGFIDFKIKTLRFPGAREGDIINIMLPVWTSELVEIETLEVPELVYYRPDAFYEEMARKCCSGVRHLIIPPYYAEDHPTAVCCFVRGATGLRTVRGSGFTDAYGSTSSKMIPTLVAHHFRTLEELELVDCKMIRSPDQQAILASCKNLKRFWVVPEDVHWSQLGLRFLDIVDREWVCLGLRELSITLRRASGVQLTTVTLRHELSVSTLQKLSEECEYEDQEPDERPDPEQMRRVASWLAKRVYTQIGQLMVLETLALAAENALAAEWDLTLCKGWLAELSGLKNLRSLQLRTDYWSRMGQAEVEFMDAKWPFIGGISFNLGKSELQDLLKLPHWQWLQQKRPHMRLTRLSL</sequence>
<feature type="region of interest" description="Disordered" evidence="1">
    <location>
        <begin position="470"/>
        <end position="499"/>
    </location>
</feature>
<evidence type="ECO:0000313" key="2">
    <source>
        <dbReference type="EMBL" id="KAF9952315.1"/>
    </source>
</evidence>
<dbReference type="PANTHER" id="PTHR13318:SF247">
    <property type="entry name" value="GH16156P"/>
    <property type="match status" value="1"/>
</dbReference>
<organism evidence="2 3">
    <name type="scientific">Mortierella alpina</name>
    <name type="common">Oleaginous fungus</name>
    <name type="synonym">Mortierella renispora</name>
    <dbReference type="NCBI Taxonomy" id="64518"/>
    <lineage>
        <taxon>Eukaryota</taxon>
        <taxon>Fungi</taxon>
        <taxon>Fungi incertae sedis</taxon>
        <taxon>Mucoromycota</taxon>
        <taxon>Mortierellomycotina</taxon>
        <taxon>Mortierellomycetes</taxon>
        <taxon>Mortierellales</taxon>
        <taxon>Mortierellaceae</taxon>
        <taxon>Mortierella</taxon>
    </lineage>
</organism>
<dbReference type="Proteomes" id="UP000738359">
    <property type="component" value="Unassembled WGS sequence"/>
</dbReference>
<dbReference type="GO" id="GO:0019005">
    <property type="term" value="C:SCF ubiquitin ligase complex"/>
    <property type="evidence" value="ECO:0007669"/>
    <property type="project" value="TreeGrafter"/>
</dbReference>
<dbReference type="Gene3D" id="3.80.10.10">
    <property type="entry name" value="Ribonuclease Inhibitor"/>
    <property type="match status" value="2"/>
</dbReference>
<evidence type="ECO:0008006" key="4">
    <source>
        <dbReference type="Google" id="ProtNLM"/>
    </source>
</evidence>
<gene>
    <name evidence="2" type="ORF">BGZ70_000634</name>
</gene>
<reference evidence="2" key="1">
    <citation type="journal article" date="2020" name="Fungal Divers.">
        <title>Resolving the Mortierellaceae phylogeny through synthesis of multi-gene phylogenetics and phylogenomics.</title>
        <authorList>
            <person name="Vandepol N."/>
            <person name="Liber J."/>
            <person name="Desiro A."/>
            <person name="Na H."/>
            <person name="Kennedy M."/>
            <person name="Barry K."/>
            <person name="Grigoriev I.V."/>
            <person name="Miller A.N."/>
            <person name="O'Donnell K."/>
            <person name="Stajich J.E."/>
            <person name="Bonito G."/>
        </authorList>
    </citation>
    <scope>NUCLEOTIDE SEQUENCE</scope>
    <source>
        <strain evidence="2">CK1249</strain>
    </source>
</reference>
<evidence type="ECO:0000313" key="3">
    <source>
        <dbReference type="Proteomes" id="UP000738359"/>
    </source>
</evidence>
<keyword evidence="3" id="KW-1185">Reference proteome</keyword>
<dbReference type="SUPFAM" id="SSF52047">
    <property type="entry name" value="RNI-like"/>
    <property type="match status" value="1"/>
</dbReference>
<proteinExistence type="predicted"/>
<feature type="non-terminal residue" evidence="2">
    <location>
        <position position="1190"/>
    </location>
</feature>
<dbReference type="OrthoDB" id="2405020at2759"/>
<dbReference type="EMBL" id="JAAAHY010001129">
    <property type="protein sequence ID" value="KAF9952315.1"/>
    <property type="molecule type" value="Genomic_DNA"/>
</dbReference>
<evidence type="ECO:0000256" key="1">
    <source>
        <dbReference type="SAM" id="MobiDB-lite"/>
    </source>
</evidence>